<evidence type="ECO:0000313" key="4">
    <source>
        <dbReference type="Proteomes" id="UP000046393"/>
    </source>
</evidence>
<dbReference type="PANTHER" id="PTHR11161:SF55">
    <property type="entry name" value="NOSE RESISTANT-TO-FLUOXETINE PROTEIN N-TERMINAL DOMAIN-CONTAINING PROTEIN"/>
    <property type="match status" value="1"/>
</dbReference>
<evidence type="ECO:0000256" key="2">
    <source>
        <dbReference type="SAM" id="SignalP"/>
    </source>
</evidence>
<dbReference type="GO" id="GO:0016747">
    <property type="term" value="F:acyltransferase activity, transferring groups other than amino-acyl groups"/>
    <property type="evidence" value="ECO:0007669"/>
    <property type="project" value="InterPro"/>
</dbReference>
<dbReference type="Pfam" id="PF20146">
    <property type="entry name" value="NRF"/>
    <property type="match status" value="1"/>
</dbReference>
<dbReference type="InterPro" id="IPR006621">
    <property type="entry name" value="Nose-resist-to-fluoxetine_N"/>
</dbReference>
<feature type="transmembrane region" description="Helical" evidence="1">
    <location>
        <begin position="453"/>
        <end position="469"/>
    </location>
</feature>
<feature type="domain" description="Nose resistant-to-fluoxetine protein N-terminal" evidence="3">
    <location>
        <begin position="78"/>
        <end position="223"/>
    </location>
</feature>
<keyword evidence="1" id="KW-1133">Transmembrane helix</keyword>
<keyword evidence="4" id="KW-1185">Reference proteome</keyword>
<accession>A0A0N5APQ7</accession>
<dbReference type="Proteomes" id="UP000046393">
    <property type="component" value="Unplaced"/>
</dbReference>
<evidence type="ECO:0000259" key="3">
    <source>
        <dbReference type="SMART" id="SM00703"/>
    </source>
</evidence>
<feature type="transmembrane region" description="Helical" evidence="1">
    <location>
        <begin position="717"/>
        <end position="742"/>
    </location>
</feature>
<feature type="chain" id="PRO_5005893377" evidence="2">
    <location>
        <begin position="23"/>
        <end position="776"/>
    </location>
</feature>
<keyword evidence="1" id="KW-0812">Transmembrane</keyword>
<feature type="transmembrane region" description="Helical" evidence="1">
    <location>
        <begin position="234"/>
        <end position="256"/>
    </location>
</feature>
<feature type="transmembrane region" description="Helical" evidence="1">
    <location>
        <begin position="297"/>
        <end position="314"/>
    </location>
</feature>
<evidence type="ECO:0000313" key="5">
    <source>
        <dbReference type="WBParaSite" id="SMUV_0000664501-mRNA-1"/>
    </source>
</evidence>
<dbReference type="InterPro" id="IPR002656">
    <property type="entry name" value="Acyl_transf_3_dom"/>
</dbReference>
<evidence type="ECO:0000256" key="1">
    <source>
        <dbReference type="SAM" id="Phobius"/>
    </source>
</evidence>
<name>A0A0N5APQ7_9BILA</name>
<sequence length="776" mass="89148">MQLLIRYCLLVLFASIARFVNAFDETTTIQPQRQQQLQQIQTLLQKYEIPIPDIISTLLLNLKYGAGIHVKLHSVNLSVGCIEDLSIVLPKDGDSDIVGETETEELQNSILAQMIDASAKITPGILLGNKKFWGLYRQCIAISRPIPDQNRSIEGGFGRIYIDKSFANYSSSNACSNDSFGPTGYGIDVCVPKRCSNSKDLLQLSRSVRINGISPVCAAYSLSELKQKPDYRTWIVVSFLSVILAISIVSTVFDLLSFQPNRRRKFLQYIHAFSLYTNIRLIFTVNSTKSRIQVVDFFRVLSIFWILGGHSLMTGTTFTSNPMELLQRTHTDPILLLFANAYLAVDIFFFLSGLLVGYIWFRQYFLDSTRHLKASSWIFYYVHRLIRLSPPYYLIIAFYAFVYRTVIRDMPNFQMEFVDNCDKNWWINFIYMQNIIDYEHQCYFPTWYLATDMQLYVFSPIFLIILAVWPSWGWFLSITVLASSTAINMITVYANYFPPSDYPFGGIDPRLKKRNLYTLLIYQAPWIRCQIYIIGILTGYVLTVVKRLHINRGNAVTELFQAVNVMFWILSAVNCFFVIYVLRDWISGQQMQPLYSSLYSGLSRILWGLSLAYITVACHYGYGGLIGKFISSRYWIPFGRLSFSVYLLHFCVIIWLIGITDVQLIYSTSIHSMFLYFKSPIENAFIKFFDNTSGNKTIGTYCKSETSVVTVVLPVFVVSYLVAIIFSGLLEIPSANLEMLLFKSRRKNRHQHLEELTAEALSKEVTSTNSTTIYKC</sequence>
<keyword evidence="1" id="KW-0472">Membrane</keyword>
<dbReference type="InterPro" id="IPR052728">
    <property type="entry name" value="O2_lipid_transport_reg"/>
</dbReference>
<feature type="transmembrane region" description="Helical" evidence="1">
    <location>
        <begin position="643"/>
        <end position="666"/>
    </location>
</feature>
<protein>
    <submittedName>
        <fullName evidence="5">NRF domain-containing protein</fullName>
    </submittedName>
</protein>
<dbReference type="AlphaFoldDB" id="A0A0N5APQ7"/>
<feature type="transmembrane region" description="Helical" evidence="1">
    <location>
        <begin position="602"/>
        <end position="622"/>
    </location>
</feature>
<feature type="transmembrane region" description="Helical" evidence="1">
    <location>
        <begin position="562"/>
        <end position="582"/>
    </location>
</feature>
<dbReference type="PANTHER" id="PTHR11161">
    <property type="entry name" value="O-ACYLTRANSFERASE"/>
    <property type="match status" value="1"/>
</dbReference>
<dbReference type="SMART" id="SM00703">
    <property type="entry name" value="NRF"/>
    <property type="match status" value="1"/>
</dbReference>
<reference evidence="5" key="1">
    <citation type="submission" date="2017-02" db="UniProtKB">
        <authorList>
            <consortium name="WormBaseParasite"/>
        </authorList>
    </citation>
    <scope>IDENTIFICATION</scope>
</reference>
<feature type="transmembrane region" description="Helical" evidence="1">
    <location>
        <begin position="516"/>
        <end position="542"/>
    </location>
</feature>
<keyword evidence="2" id="KW-0732">Signal</keyword>
<feature type="transmembrane region" description="Helical" evidence="1">
    <location>
        <begin position="334"/>
        <end position="361"/>
    </location>
</feature>
<dbReference type="Pfam" id="PF01757">
    <property type="entry name" value="Acyl_transf_3"/>
    <property type="match status" value="1"/>
</dbReference>
<feature type="transmembrane region" description="Helical" evidence="1">
    <location>
        <begin position="381"/>
        <end position="402"/>
    </location>
</feature>
<feature type="transmembrane region" description="Helical" evidence="1">
    <location>
        <begin position="474"/>
        <end position="496"/>
    </location>
</feature>
<organism evidence="4 5">
    <name type="scientific">Syphacia muris</name>
    <dbReference type="NCBI Taxonomy" id="451379"/>
    <lineage>
        <taxon>Eukaryota</taxon>
        <taxon>Metazoa</taxon>
        <taxon>Ecdysozoa</taxon>
        <taxon>Nematoda</taxon>
        <taxon>Chromadorea</taxon>
        <taxon>Rhabditida</taxon>
        <taxon>Spirurina</taxon>
        <taxon>Oxyuridomorpha</taxon>
        <taxon>Oxyuroidea</taxon>
        <taxon>Oxyuridae</taxon>
        <taxon>Syphacia</taxon>
    </lineage>
</organism>
<proteinExistence type="predicted"/>
<dbReference type="WBParaSite" id="SMUV_0000664501-mRNA-1">
    <property type="protein sequence ID" value="SMUV_0000664501-mRNA-1"/>
    <property type="gene ID" value="SMUV_0000664501"/>
</dbReference>
<feature type="signal peptide" evidence="2">
    <location>
        <begin position="1"/>
        <end position="22"/>
    </location>
</feature>